<organism evidence="1 2">
    <name type="scientific">Smallanthus sonchifolius</name>
    <dbReference type="NCBI Taxonomy" id="185202"/>
    <lineage>
        <taxon>Eukaryota</taxon>
        <taxon>Viridiplantae</taxon>
        <taxon>Streptophyta</taxon>
        <taxon>Embryophyta</taxon>
        <taxon>Tracheophyta</taxon>
        <taxon>Spermatophyta</taxon>
        <taxon>Magnoliopsida</taxon>
        <taxon>eudicotyledons</taxon>
        <taxon>Gunneridae</taxon>
        <taxon>Pentapetalae</taxon>
        <taxon>asterids</taxon>
        <taxon>campanulids</taxon>
        <taxon>Asterales</taxon>
        <taxon>Asteraceae</taxon>
        <taxon>Asteroideae</taxon>
        <taxon>Heliantheae alliance</taxon>
        <taxon>Millerieae</taxon>
        <taxon>Smallanthus</taxon>
    </lineage>
</organism>
<proteinExistence type="predicted"/>
<dbReference type="EMBL" id="CM042019">
    <property type="protein sequence ID" value="KAI3824896.1"/>
    <property type="molecule type" value="Genomic_DNA"/>
</dbReference>
<comment type="caution">
    <text evidence="1">The sequence shown here is derived from an EMBL/GenBank/DDBJ whole genome shotgun (WGS) entry which is preliminary data.</text>
</comment>
<gene>
    <name evidence="1" type="ORF">L1987_06369</name>
</gene>
<name>A0ACB9JXX3_9ASTR</name>
<evidence type="ECO:0000313" key="1">
    <source>
        <dbReference type="EMBL" id="KAI3824896.1"/>
    </source>
</evidence>
<accession>A0ACB9JXX3</accession>
<sequence length="144" mass="16865">MKLTDFGESVFEQLELLFTSGEIGTCGYMAHEVVSRKPYVHKCDVYSFRICLWEIYCCDMAYTYDLDNITTDIYKEMRASIHVDYPGSLARLIQRCWDTDPRKKPEMKDVDVELEETMKSEGWQIFSEDRNGVYGCFGFFSHAK</sequence>
<evidence type="ECO:0000313" key="2">
    <source>
        <dbReference type="Proteomes" id="UP001056120"/>
    </source>
</evidence>
<dbReference type="Proteomes" id="UP001056120">
    <property type="component" value="Linkage Group LG02"/>
</dbReference>
<keyword evidence="2" id="KW-1185">Reference proteome</keyword>
<reference evidence="2" key="1">
    <citation type="journal article" date="2022" name="Mol. Ecol. Resour.">
        <title>The genomes of chicory, endive, great burdock and yacon provide insights into Asteraceae palaeo-polyploidization history and plant inulin production.</title>
        <authorList>
            <person name="Fan W."/>
            <person name="Wang S."/>
            <person name="Wang H."/>
            <person name="Wang A."/>
            <person name="Jiang F."/>
            <person name="Liu H."/>
            <person name="Zhao H."/>
            <person name="Xu D."/>
            <person name="Zhang Y."/>
        </authorList>
    </citation>
    <scope>NUCLEOTIDE SEQUENCE [LARGE SCALE GENOMIC DNA]</scope>
    <source>
        <strain evidence="2">cv. Yunnan</strain>
    </source>
</reference>
<protein>
    <submittedName>
        <fullName evidence="1">Uncharacterized protein</fullName>
    </submittedName>
</protein>
<reference evidence="1 2" key="2">
    <citation type="journal article" date="2022" name="Mol. Ecol. Resour.">
        <title>The genomes of chicory, endive, great burdock and yacon provide insights into Asteraceae paleo-polyploidization history and plant inulin production.</title>
        <authorList>
            <person name="Fan W."/>
            <person name="Wang S."/>
            <person name="Wang H."/>
            <person name="Wang A."/>
            <person name="Jiang F."/>
            <person name="Liu H."/>
            <person name="Zhao H."/>
            <person name="Xu D."/>
            <person name="Zhang Y."/>
        </authorList>
    </citation>
    <scope>NUCLEOTIDE SEQUENCE [LARGE SCALE GENOMIC DNA]</scope>
    <source>
        <strain evidence="2">cv. Yunnan</strain>
        <tissue evidence="1">Leaves</tissue>
    </source>
</reference>